<dbReference type="AlphaFoldDB" id="A0AAE0YKM9"/>
<protein>
    <submittedName>
        <fullName evidence="1">Uncharacterized protein</fullName>
    </submittedName>
</protein>
<sequence length="69" mass="7574">MLSTSDPLLHHDNRLQIEYLSLVIHLKFLYSGNCAVQVGRSETGSAILTDGEVVACDLPERLSKCKLSS</sequence>
<organism evidence="1 2">
    <name type="scientific">Elysia crispata</name>
    <name type="common">lettuce slug</name>
    <dbReference type="NCBI Taxonomy" id="231223"/>
    <lineage>
        <taxon>Eukaryota</taxon>
        <taxon>Metazoa</taxon>
        <taxon>Spiralia</taxon>
        <taxon>Lophotrochozoa</taxon>
        <taxon>Mollusca</taxon>
        <taxon>Gastropoda</taxon>
        <taxon>Heterobranchia</taxon>
        <taxon>Euthyneura</taxon>
        <taxon>Panpulmonata</taxon>
        <taxon>Sacoglossa</taxon>
        <taxon>Placobranchoidea</taxon>
        <taxon>Plakobranchidae</taxon>
        <taxon>Elysia</taxon>
    </lineage>
</organism>
<name>A0AAE0YKM9_9GAST</name>
<reference evidence="1" key="1">
    <citation type="journal article" date="2023" name="G3 (Bethesda)">
        <title>A reference genome for the long-term kleptoplast-retaining sea slug Elysia crispata morphotype clarki.</title>
        <authorList>
            <person name="Eastman K.E."/>
            <person name="Pendleton A.L."/>
            <person name="Shaikh M.A."/>
            <person name="Suttiyut T."/>
            <person name="Ogas R."/>
            <person name="Tomko P."/>
            <person name="Gavelis G."/>
            <person name="Widhalm J.R."/>
            <person name="Wisecaver J.H."/>
        </authorList>
    </citation>
    <scope>NUCLEOTIDE SEQUENCE</scope>
    <source>
        <strain evidence="1">ECLA1</strain>
    </source>
</reference>
<evidence type="ECO:0000313" key="1">
    <source>
        <dbReference type="EMBL" id="KAK3748237.1"/>
    </source>
</evidence>
<evidence type="ECO:0000313" key="2">
    <source>
        <dbReference type="Proteomes" id="UP001283361"/>
    </source>
</evidence>
<accession>A0AAE0YKM9</accession>
<dbReference type="Proteomes" id="UP001283361">
    <property type="component" value="Unassembled WGS sequence"/>
</dbReference>
<gene>
    <name evidence="1" type="ORF">RRG08_039490</name>
</gene>
<keyword evidence="2" id="KW-1185">Reference proteome</keyword>
<dbReference type="EMBL" id="JAWDGP010006036">
    <property type="protein sequence ID" value="KAK3748237.1"/>
    <property type="molecule type" value="Genomic_DNA"/>
</dbReference>
<proteinExistence type="predicted"/>
<comment type="caution">
    <text evidence="1">The sequence shown here is derived from an EMBL/GenBank/DDBJ whole genome shotgun (WGS) entry which is preliminary data.</text>
</comment>